<dbReference type="Proteomes" id="UP001234297">
    <property type="component" value="Chromosome 2"/>
</dbReference>
<organism evidence="1 2">
    <name type="scientific">Persea americana</name>
    <name type="common">Avocado</name>
    <dbReference type="NCBI Taxonomy" id="3435"/>
    <lineage>
        <taxon>Eukaryota</taxon>
        <taxon>Viridiplantae</taxon>
        <taxon>Streptophyta</taxon>
        <taxon>Embryophyta</taxon>
        <taxon>Tracheophyta</taxon>
        <taxon>Spermatophyta</taxon>
        <taxon>Magnoliopsida</taxon>
        <taxon>Magnoliidae</taxon>
        <taxon>Laurales</taxon>
        <taxon>Lauraceae</taxon>
        <taxon>Persea</taxon>
    </lineage>
</organism>
<protein>
    <submittedName>
        <fullName evidence="1">Uncharacterized protein</fullName>
    </submittedName>
</protein>
<keyword evidence="2" id="KW-1185">Reference proteome</keyword>
<name>A0ACC2MA70_PERAE</name>
<proteinExistence type="predicted"/>
<accession>A0ACC2MA70</accession>
<comment type="caution">
    <text evidence="1">The sequence shown here is derived from an EMBL/GenBank/DDBJ whole genome shotgun (WGS) entry which is preliminary data.</text>
</comment>
<dbReference type="EMBL" id="CM056810">
    <property type="protein sequence ID" value="KAJ8642550.1"/>
    <property type="molecule type" value="Genomic_DNA"/>
</dbReference>
<sequence>MEKTHWSGGQGKGKGKGDVFYLSTAGLSYLNSPVSTDLLLRSHAYKRGEEWVTLSFVPPILFPSNSCCCLSLNYLLLWVLNVSCVLFIFNLFREKSGCSPQKVMETQLKESIYTNLRRRLSRALFLPAQSSWRSDIWRLVIGLCWFLLHQVVNTVHLMMGIKQVLESYFLPSGLLVKYKDLQLKELHYLAVVVDSEEALQTSSIVKLLRWLSAIGVKHVCLYDMDGVLKKNKVTLLKSVNNSRLWEESDEKATFLDGGKMTLEFLSVSDGKEGIAKAASYLCSKYMTAKTLDGNPNERVFTESDMDIALRAVGCGGPAPNLLLIYGPARCHLGFPSWRMRYTELVHMGTLKSMKYGAVVKAIHKFLTVRQNYGK</sequence>
<gene>
    <name evidence="1" type="ORF">MRB53_004298</name>
</gene>
<evidence type="ECO:0000313" key="1">
    <source>
        <dbReference type="EMBL" id="KAJ8642550.1"/>
    </source>
</evidence>
<evidence type="ECO:0000313" key="2">
    <source>
        <dbReference type="Proteomes" id="UP001234297"/>
    </source>
</evidence>
<reference evidence="1 2" key="1">
    <citation type="journal article" date="2022" name="Hortic Res">
        <title>A haplotype resolved chromosomal level avocado genome allows analysis of novel avocado genes.</title>
        <authorList>
            <person name="Nath O."/>
            <person name="Fletcher S.J."/>
            <person name="Hayward A."/>
            <person name="Shaw L.M."/>
            <person name="Masouleh A.K."/>
            <person name="Furtado A."/>
            <person name="Henry R.J."/>
            <person name="Mitter N."/>
        </authorList>
    </citation>
    <scope>NUCLEOTIDE SEQUENCE [LARGE SCALE GENOMIC DNA]</scope>
    <source>
        <strain evidence="2">cv. Hass</strain>
    </source>
</reference>